<dbReference type="AlphaFoldDB" id="A0AB74VGC5"/>
<feature type="transmembrane region" description="Helical" evidence="1">
    <location>
        <begin position="24"/>
        <end position="44"/>
    </location>
</feature>
<accession>A0AB74VGC5</accession>
<evidence type="ECO:0000256" key="1">
    <source>
        <dbReference type="SAM" id="Phobius"/>
    </source>
</evidence>
<dbReference type="Proteomes" id="UP000679373">
    <property type="component" value="Chromosome"/>
</dbReference>
<dbReference type="GeneID" id="66343181"/>
<sequence>MKKIFLTVLPSLLTYLFIYVDSRFPYSKCILIGIYILFPIMFITQTVISSKSVKNMLIGLLLLSLSIILPINKWYKMSSMMPAIIVYLLLAGITYFLIRTVNFIKRKSKKQI</sequence>
<proteinExistence type="predicted"/>
<dbReference type="EMBL" id="CP073653">
    <property type="protein sequence ID" value="QUN35577.1"/>
    <property type="molecule type" value="Genomic_DNA"/>
</dbReference>
<reference evidence="2" key="1">
    <citation type="submission" date="2021-04" db="EMBL/GenBank/DDBJ databases">
        <title>Complete genome sequence of the type strain Clostridium beijerinckii NRRL B-598.</title>
        <authorList>
            <person name="Sedlar K."/>
            <person name="Branska B."/>
            <person name="Bezdicek M."/>
            <person name="Nykrynova M."/>
            <person name="Lengerova M."/>
            <person name="Skutkova H."/>
            <person name="Patakova P."/>
        </authorList>
    </citation>
    <scope>NUCLEOTIDE SEQUENCE</scope>
    <source>
        <strain evidence="2">DSM 791</strain>
    </source>
</reference>
<feature type="transmembrane region" description="Helical" evidence="1">
    <location>
        <begin position="56"/>
        <end position="75"/>
    </location>
</feature>
<keyword evidence="1" id="KW-0472">Membrane</keyword>
<dbReference type="RefSeq" id="WP_077869939.1">
    <property type="nucleotide sequence ID" value="NZ_BKAK01000032.1"/>
</dbReference>
<evidence type="ECO:0000313" key="2">
    <source>
        <dbReference type="EMBL" id="QUN35577.1"/>
    </source>
</evidence>
<keyword evidence="1" id="KW-0812">Transmembrane</keyword>
<protein>
    <submittedName>
        <fullName evidence="2">Uncharacterized protein</fullName>
    </submittedName>
</protein>
<keyword evidence="1" id="KW-1133">Transmembrane helix</keyword>
<gene>
    <name evidence="2" type="ORF">KEC93_01620</name>
</gene>
<organism evidence="2 3">
    <name type="scientific">Clostridium beijerinckii</name>
    <name type="common">Clostridium MP</name>
    <dbReference type="NCBI Taxonomy" id="1520"/>
    <lineage>
        <taxon>Bacteria</taxon>
        <taxon>Bacillati</taxon>
        <taxon>Bacillota</taxon>
        <taxon>Clostridia</taxon>
        <taxon>Eubacteriales</taxon>
        <taxon>Clostridiaceae</taxon>
        <taxon>Clostridium</taxon>
    </lineage>
</organism>
<keyword evidence="3" id="KW-1185">Reference proteome</keyword>
<evidence type="ECO:0000313" key="3">
    <source>
        <dbReference type="Proteomes" id="UP000679373"/>
    </source>
</evidence>
<name>A0AB74VGC5_CLOBE</name>
<feature type="transmembrane region" description="Helical" evidence="1">
    <location>
        <begin position="81"/>
        <end position="101"/>
    </location>
</feature>